<dbReference type="SUPFAM" id="SSF55681">
    <property type="entry name" value="Class II aaRS and biotin synthetases"/>
    <property type="match status" value="1"/>
</dbReference>
<dbReference type="InterPro" id="IPR042103">
    <property type="entry name" value="SerRS_1_N_sf"/>
</dbReference>
<dbReference type="Pfam" id="PF02403">
    <property type="entry name" value="Seryl_tRNA_N"/>
    <property type="match status" value="1"/>
</dbReference>
<dbReference type="InterPro" id="IPR033729">
    <property type="entry name" value="SerRS_core"/>
</dbReference>
<dbReference type="NCBIfam" id="TIGR00414">
    <property type="entry name" value="serS"/>
    <property type="match status" value="1"/>
</dbReference>
<comment type="subunit">
    <text evidence="12">Homodimer. The tRNA molecule binds across the dimer.</text>
</comment>
<evidence type="ECO:0000256" key="4">
    <source>
        <dbReference type="ARBA" id="ARBA00022490"/>
    </source>
</evidence>
<accession>A0ABZ2GZY9</accession>
<keyword evidence="15" id="KW-1185">Reference proteome</keyword>
<feature type="binding site" evidence="12">
    <location>
        <begin position="229"/>
        <end position="231"/>
    </location>
    <ligand>
        <name>L-serine</name>
        <dbReference type="ChEBI" id="CHEBI:33384"/>
    </ligand>
</feature>
<feature type="binding site" evidence="12">
    <location>
        <begin position="260"/>
        <end position="262"/>
    </location>
    <ligand>
        <name>ATP</name>
        <dbReference type="ChEBI" id="CHEBI:30616"/>
    </ligand>
</feature>
<sequence>MLDIKLLRRHPKYVEGELLKRKFFFDADLFSKLDTDRKFLQNSIQDLKDKKKKYSNFIKISDNRKSKDTNCFFNKINFINEVLKTKILKLKKVLEQIEVILLSLPNFLHCSVPLGNQNEEIRTYGTISNFGFPIKSHDELGKELGQIDFNSAAKIVGSRFVVMSSHIARLHRALIQFMMDVHVLEHDYREIYTPYIVNKKSLFCTGQLPKFSNGLFKLCGEEDFYLISTSEISVTNIVRDIILMEKNLPIKYVCYSPCFRKEAGSYGKDNKGIIRQHQFEKVELVWITVPEKSYESLEILINHAEVILKRLELPYRVMNLCRKDIGVNASKTYDLEVWFPSQNCYREVSSCSNMEDFQSRRMKARYRECNTNKIKLVHTLNGSGLAVGRVLAAIMENYQDENGNICVPNVLKTYLSGLDIIRPCSEKLY</sequence>
<comment type="function">
    <text evidence="12">Catalyzes the attachment of serine to tRNA(Ser). Is also able to aminoacylate tRNA(Sec) with serine, to form the misacylated tRNA L-seryl-tRNA(Sec), which will be further converted into selenocysteinyl-tRNA(Sec).</text>
</comment>
<dbReference type="CDD" id="cd00770">
    <property type="entry name" value="SerRS_core"/>
    <property type="match status" value="1"/>
</dbReference>
<dbReference type="PIRSF" id="PIRSF001529">
    <property type="entry name" value="Ser-tRNA-synth_IIa"/>
    <property type="match status" value="1"/>
</dbReference>
<comment type="catalytic activity">
    <reaction evidence="11 12">
        <text>tRNA(Ser) + L-serine + ATP = L-seryl-tRNA(Ser) + AMP + diphosphate + H(+)</text>
        <dbReference type="Rhea" id="RHEA:12292"/>
        <dbReference type="Rhea" id="RHEA-COMP:9669"/>
        <dbReference type="Rhea" id="RHEA-COMP:9703"/>
        <dbReference type="ChEBI" id="CHEBI:15378"/>
        <dbReference type="ChEBI" id="CHEBI:30616"/>
        <dbReference type="ChEBI" id="CHEBI:33019"/>
        <dbReference type="ChEBI" id="CHEBI:33384"/>
        <dbReference type="ChEBI" id="CHEBI:78442"/>
        <dbReference type="ChEBI" id="CHEBI:78533"/>
        <dbReference type="ChEBI" id="CHEBI:456215"/>
        <dbReference type="EC" id="6.1.1.11"/>
    </reaction>
</comment>
<protein>
    <recommendedName>
        <fullName evidence="12">Serine--tRNA ligase</fullName>
        <ecNumber evidence="12">6.1.1.11</ecNumber>
    </recommendedName>
    <alternativeName>
        <fullName evidence="12">Seryl-tRNA synthetase</fullName>
        <shortName evidence="12">SerRS</shortName>
    </alternativeName>
    <alternativeName>
        <fullName evidence="12">Seryl-tRNA(Ser/Sec) synthetase</fullName>
    </alternativeName>
</protein>
<proteinExistence type="inferred from homology"/>
<dbReference type="InterPro" id="IPR002314">
    <property type="entry name" value="aa-tRNA-synt_IIb"/>
</dbReference>
<dbReference type="Proteomes" id="UP001360424">
    <property type="component" value="Chromosome"/>
</dbReference>
<name>A0ABZ2GZY9_9GAMM</name>
<evidence type="ECO:0000256" key="1">
    <source>
        <dbReference type="ARBA" id="ARBA00004496"/>
    </source>
</evidence>
<keyword evidence="6 12" id="KW-0547">Nucleotide-binding</keyword>
<organism evidence="14 15">
    <name type="scientific">Candidatus Legionella polyplacis</name>
    <dbReference type="NCBI Taxonomy" id="2005262"/>
    <lineage>
        <taxon>Bacteria</taxon>
        <taxon>Pseudomonadati</taxon>
        <taxon>Pseudomonadota</taxon>
        <taxon>Gammaproteobacteria</taxon>
        <taxon>Legionellales</taxon>
        <taxon>Legionellaceae</taxon>
        <taxon>Legionella</taxon>
    </lineage>
</organism>
<comment type="subcellular location">
    <subcellularLocation>
        <location evidence="1 12">Cytoplasm</location>
    </subcellularLocation>
</comment>
<dbReference type="Gene3D" id="3.30.930.10">
    <property type="entry name" value="Bira Bifunctional Protein, Domain 2"/>
    <property type="match status" value="1"/>
</dbReference>
<evidence type="ECO:0000256" key="11">
    <source>
        <dbReference type="ARBA" id="ARBA00048823"/>
    </source>
</evidence>
<dbReference type="PRINTS" id="PR00981">
    <property type="entry name" value="TRNASYNTHSER"/>
</dbReference>
<evidence type="ECO:0000256" key="7">
    <source>
        <dbReference type="ARBA" id="ARBA00022840"/>
    </source>
</evidence>
<evidence type="ECO:0000256" key="5">
    <source>
        <dbReference type="ARBA" id="ARBA00022598"/>
    </source>
</evidence>
<comment type="caution">
    <text evidence="12">Lacks conserved residue(s) required for the propagation of feature annotation.</text>
</comment>
<dbReference type="InterPro" id="IPR002317">
    <property type="entry name" value="Ser-tRNA-ligase_type_1"/>
</dbReference>
<evidence type="ECO:0000256" key="12">
    <source>
        <dbReference type="HAMAP-Rule" id="MF_00176"/>
    </source>
</evidence>
<keyword evidence="9 12" id="KW-0030">Aminoacyl-tRNA synthetase</keyword>
<gene>
    <name evidence="12 14" type="primary">serS</name>
    <name evidence="14" type="ORF">RQL38_01965</name>
</gene>
<comment type="pathway">
    <text evidence="2 12">Aminoacyl-tRNA biosynthesis; selenocysteinyl-tRNA(Sec) biosynthesis; L-seryl-tRNA(Sec) from L-serine and tRNA(Sec): step 1/1.</text>
</comment>
<feature type="binding site" evidence="12">
    <location>
        <begin position="347"/>
        <end position="350"/>
    </location>
    <ligand>
        <name>ATP</name>
        <dbReference type="ChEBI" id="CHEBI:30616"/>
    </ligand>
</feature>
<keyword evidence="4 12" id="KW-0963">Cytoplasm</keyword>
<feature type="binding site" evidence="12">
    <location>
        <position position="283"/>
    </location>
    <ligand>
        <name>L-serine</name>
        <dbReference type="ChEBI" id="CHEBI:33384"/>
    </ligand>
</feature>
<comment type="domain">
    <text evidence="12">Consists of two distinct domains, a catalytic core and a N-terminal extension that is involved in tRNA binding.</text>
</comment>
<evidence type="ECO:0000256" key="6">
    <source>
        <dbReference type="ARBA" id="ARBA00022741"/>
    </source>
</evidence>
<feature type="binding site" evidence="12">
    <location>
        <position position="383"/>
    </location>
    <ligand>
        <name>L-serine</name>
        <dbReference type="ChEBI" id="CHEBI:33384"/>
    </ligand>
</feature>
<dbReference type="InterPro" id="IPR015866">
    <property type="entry name" value="Ser-tRNA-synth_1_N"/>
</dbReference>
<comment type="catalytic activity">
    <reaction evidence="10 12">
        <text>tRNA(Sec) + L-serine + ATP = L-seryl-tRNA(Sec) + AMP + diphosphate + H(+)</text>
        <dbReference type="Rhea" id="RHEA:42580"/>
        <dbReference type="Rhea" id="RHEA-COMP:9742"/>
        <dbReference type="Rhea" id="RHEA-COMP:10128"/>
        <dbReference type="ChEBI" id="CHEBI:15378"/>
        <dbReference type="ChEBI" id="CHEBI:30616"/>
        <dbReference type="ChEBI" id="CHEBI:33019"/>
        <dbReference type="ChEBI" id="CHEBI:33384"/>
        <dbReference type="ChEBI" id="CHEBI:78442"/>
        <dbReference type="ChEBI" id="CHEBI:78533"/>
        <dbReference type="ChEBI" id="CHEBI:456215"/>
        <dbReference type="EC" id="6.1.1.11"/>
    </reaction>
</comment>
<dbReference type="EC" id="6.1.1.11" evidence="12"/>
<evidence type="ECO:0000256" key="8">
    <source>
        <dbReference type="ARBA" id="ARBA00022917"/>
    </source>
</evidence>
<dbReference type="InterPro" id="IPR006195">
    <property type="entry name" value="aa-tRNA-synth_II"/>
</dbReference>
<keyword evidence="5 12" id="KW-0436">Ligase</keyword>
<dbReference type="PANTHER" id="PTHR43697">
    <property type="entry name" value="SERYL-TRNA SYNTHETASE"/>
    <property type="match status" value="1"/>
</dbReference>
<dbReference type="HAMAP" id="MF_00176">
    <property type="entry name" value="Ser_tRNA_synth_type1"/>
    <property type="match status" value="1"/>
</dbReference>
<dbReference type="SUPFAM" id="SSF46589">
    <property type="entry name" value="tRNA-binding arm"/>
    <property type="match status" value="1"/>
</dbReference>
<evidence type="ECO:0000313" key="15">
    <source>
        <dbReference type="Proteomes" id="UP001360424"/>
    </source>
</evidence>
<evidence type="ECO:0000313" key="14">
    <source>
        <dbReference type="EMBL" id="WWR11909.1"/>
    </source>
</evidence>
<evidence type="ECO:0000256" key="10">
    <source>
        <dbReference type="ARBA" id="ARBA00047929"/>
    </source>
</evidence>
<evidence type="ECO:0000259" key="13">
    <source>
        <dbReference type="PROSITE" id="PS50862"/>
    </source>
</evidence>
<dbReference type="RefSeq" id="WP_338521376.1">
    <property type="nucleotide sequence ID" value="NZ_CP135136.1"/>
</dbReference>
<reference evidence="14" key="1">
    <citation type="submission" date="2023-09" db="EMBL/GenBank/DDBJ databases">
        <title>Genomes of two closely related lineages of the louse Polyplax serrata with different host specificities.</title>
        <authorList>
            <person name="Martinu J."/>
            <person name="Tarabai H."/>
            <person name="Stefka J."/>
            <person name="Hypsa V."/>
        </authorList>
    </citation>
    <scope>NUCLEOTIDE SEQUENCE [LARGE SCALE GENOMIC DNA]</scope>
    <source>
        <strain evidence="14">HR10_N</strain>
    </source>
</reference>
<keyword evidence="8 12" id="KW-0648">Protein biosynthesis</keyword>
<dbReference type="Gene3D" id="1.10.287.40">
    <property type="entry name" value="Serine-tRNA synthetase, tRNA binding domain"/>
    <property type="match status" value="1"/>
</dbReference>
<dbReference type="InterPro" id="IPR010978">
    <property type="entry name" value="tRNA-bd_arm"/>
</dbReference>
<feature type="domain" description="Aminoacyl-transfer RNA synthetases class-II family profile" evidence="13">
    <location>
        <begin position="169"/>
        <end position="408"/>
    </location>
</feature>
<dbReference type="EMBL" id="CP135136">
    <property type="protein sequence ID" value="WWR11909.1"/>
    <property type="molecule type" value="Genomic_DNA"/>
</dbReference>
<comment type="similarity">
    <text evidence="3 12">Belongs to the class-II aminoacyl-tRNA synthetase family. Type-1 seryl-tRNA synthetase subfamily.</text>
</comment>
<dbReference type="Pfam" id="PF00587">
    <property type="entry name" value="tRNA-synt_2b"/>
    <property type="match status" value="1"/>
</dbReference>
<evidence type="ECO:0000256" key="2">
    <source>
        <dbReference type="ARBA" id="ARBA00005045"/>
    </source>
</evidence>
<dbReference type="PROSITE" id="PS50862">
    <property type="entry name" value="AA_TRNA_LIGASE_II"/>
    <property type="match status" value="1"/>
</dbReference>
<evidence type="ECO:0000256" key="9">
    <source>
        <dbReference type="ARBA" id="ARBA00023146"/>
    </source>
</evidence>
<keyword evidence="7 12" id="KW-0067">ATP-binding</keyword>
<dbReference type="GO" id="GO:0004828">
    <property type="term" value="F:serine-tRNA ligase activity"/>
    <property type="evidence" value="ECO:0007669"/>
    <property type="project" value="UniProtKB-EC"/>
</dbReference>
<dbReference type="InterPro" id="IPR045864">
    <property type="entry name" value="aa-tRNA-synth_II/BPL/LPL"/>
</dbReference>
<dbReference type="PANTHER" id="PTHR43697:SF1">
    <property type="entry name" value="SERINE--TRNA LIGASE"/>
    <property type="match status" value="1"/>
</dbReference>
<evidence type="ECO:0000256" key="3">
    <source>
        <dbReference type="ARBA" id="ARBA00010728"/>
    </source>
</evidence>